<dbReference type="InterPro" id="IPR011993">
    <property type="entry name" value="PH-like_dom_sf"/>
</dbReference>
<feature type="region of interest" description="Disordered" evidence="1">
    <location>
        <begin position="309"/>
        <end position="360"/>
    </location>
</feature>
<organism evidence="2 3">
    <name type="scientific">Protomyces lactucae-debilis</name>
    <dbReference type="NCBI Taxonomy" id="2754530"/>
    <lineage>
        <taxon>Eukaryota</taxon>
        <taxon>Fungi</taxon>
        <taxon>Dikarya</taxon>
        <taxon>Ascomycota</taxon>
        <taxon>Taphrinomycotina</taxon>
        <taxon>Taphrinomycetes</taxon>
        <taxon>Taphrinales</taxon>
        <taxon>Protomycetaceae</taxon>
        <taxon>Protomyces</taxon>
    </lineage>
</organism>
<dbReference type="RefSeq" id="XP_040723880.1">
    <property type="nucleotide sequence ID" value="XM_040871433.1"/>
</dbReference>
<evidence type="ECO:0008006" key="4">
    <source>
        <dbReference type="Google" id="ProtNLM"/>
    </source>
</evidence>
<dbReference type="AlphaFoldDB" id="A0A1Y2F6M9"/>
<dbReference type="SUPFAM" id="SSF50729">
    <property type="entry name" value="PH domain-like"/>
    <property type="match status" value="1"/>
</dbReference>
<dbReference type="PANTHER" id="PTHR37283:SF1">
    <property type="entry name" value="PH DOMAIN-CONTAINING PROTEIN YHR131C"/>
    <property type="match status" value="1"/>
</dbReference>
<evidence type="ECO:0000313" key="2">
    <source>
        <dbReference type="EMBL" id="ORY79509.1"/>
    </source>
</evidence>
<keyword evidence="3" id="KW-1185">Reference proteome</keyword>
<dbReference type="PANTHER" id="PTHR37283">
    <property type="entry name" value="PH DOMAIN-CONTAINING PROTEIN YHR131C"/>
    <property type="match status" value="1"/>
</dbReference>
<dbReference type="GeneID" id="63788032"/>
<dbReference type="EMBL" id="MCFI01000015">
    <property type="protein sequence ID" value="ORY79509.1"/>
    <property type="molecule type" value="Genomic_DNA"/>
</dbReference>
<evidence type="ECO:0000313" key="3">
    <source>
        <dbReference type="Proteomes" id="UP000193685"/>
    </source>
</evidence>
<gene>
    <name evidence="2" type="ORF">BCR37DRAFT_394233</name>
</gene>
<sequence length="403" mass="43875">MSAIHLPAYADDTSAASSSSISSQDSILVETARRLSLQEALDDPETALPPAYTCSVHFTGTVYRKLENTLDAESDKLHVPFRRSWQAVHLVLRGTILEVYKPKPGMTLEIPKATQAGDTQRHATTVPKRANSLPLEAISSDGEVPIPRHRSGSAPALSHTLNGEVDLSTWQRAHVYSLRGAVAGIASDYRKRPNVLRVRCDRDQFLIAVPQGALQCVQWLDCIQKASGIAEPLESRREPLHIWAPRRMKMRTTVQQAYELFEATAEGALKQRTFAGRVRGAVSSSQSGTSGSSRSGTVASDFWNRTAASSRQLARQRSVARPGAPTRAISTFSIASTRSQKGGRGSSSGSQTGPPMISTTSVVRRPVVTHRPSSSRGTHSTKPERYVCAVLQSTFPRQTLLRV</sequence>
<protein>
    <recommendedName>
        <fullName evidence="4">PH domain-containing protein</fullName>
    </recommendedName>
</protein>
<dbReference type="STRING" id="56484.A0A1Y2F6M9"/>
<accession>A0A1Y2F6M9</accession>
<evidence type="ECO:0000256" key="1">
    <source>
        <dbReference type="SAM" id="MobiDB-lite"/>
    </source>
</evidence>
<dbReference type="Gene3D" id="2.30.29.30">
    <property type="entry name" value="Pleckstrin-homology domain (PH domain)/Phosphotyrosine-binding domain (PTB)"/>
    <property type="match status" value="1"/>
</dbReference>
<reference evidence="2 3" key="1">
    <citation type="submission" date="2016-07" db="EMBL/GenBank/DDBJ databases">
        <title>Pervasive Adenine N6-methylation of Active Genes in Fungi.</title>
        <authorList>
            <consortium name="DOE Joint Genome Institute"/>
            <person name="Mondo S.J."/>
            <person name="Dannebaum R.O."/>
            <person name="Kuo R.C."/>
            <person name="Labutti K."/>
            <person name="Haridas S."/>
            <person name="Kuo A."/>
            <person name="Salamov A."/>
            <person name="Ahrendt S.R."/>
            <person name="Lipzen A."/>
            <person name="Sullivan W."/>
            <person name="Andreopoulos W.B."/>
            <person name="Clum A."/>
            <person name="Lindquist E."/>
            <person name="Daum C."/>
            <person name="Ramamoorthy G.K."/>
            <person name="Gryganskyi A."/>
            <person name="Culley D."/>
            <person name="Magnuson J.K."/>
            <person name="James T.Y."/>
            <person name="O'Malley M.A."/>
            <person name="Stajich J.E."/>
            <person name="Spatafora J.W."/>
            <person name="Visel A."/>
            <person name="Grigoriev I.V."/>
        </authorList>
    </citation>
    <scope>NUCLEOTIDE SEQUENCE [LARGE SCALE GENOMIC DNA]</scope>
    <source>
        <strain evidence="2 3">12-1054</strain>
    </source>
</reference>
<proteinExistence type="predicted"/>
<dbReference type="OrthoDB" id="5865767at2759"/>
<feature type="compositionally biased region" description="Low complexity" evidence="1">
    <location>
        <begin position="347"/>
        <end position="360"/>
    </location>
</feature>
<name>A0A1Y2F6M9_PROLT</name>
<comment type="caution">
    <text evidence="2">The sequence shown here is derived from an EMBL/GenBank/DDBJ whole genome shotgun (WGS) entry which is preliminary data.</text>
</comment>
<dbReference type="Proteomes" id="UP000193685">
    <property type="component" value="Unassembled WGS sequence"/>
</dbReference>